<dbReference type="EMBL" id="CP007141">
    <property type="protein sequence ID" value="AJC74266.1"/>
    <property type="molecule type" value="Genomic_DNA"/>
</dbReference>
<dbReference type="AlphaFoldDB" id="A0A0X1KSH1"/>
<dbReference type="PaxDb" id="1123384-AJ81_08870"/>
<dbReference type="InterPro" id="IPR029063">
    <property type="entry name" value="SAM-dependent_MTases_sf"/>
</dbReference>
<proteinExistence type="predicted"/>
<evidence type="ECO:0000313" key="2">
    <source>
        <dbReference type="EMBL" id="AJC74266.1"/>
    </source>
</evidence>
<gene>
    <name evidence="2" type="ORF">AJ81_08870</name>
</gene>
<name>A0A0X1KSH1_9THEM</name>
<keyword evidence="3" id="KW-1185">Reference proteome</keyword>
<dbReference type="STRING" id="1123384.AJ81_08870"/>
<accession>A0A0X1KSH1</accession>
<dbReference type="PATRIC" id="fig|1123384.7.peg.1780"/>
<dbReference type="KEGG" id="phy:AJ81_08870"/>
<dbReference type="Proteomes" id="UP000077469">
    <property type="component" value="Chromosome"/>
</dbReference>
<dbReference type="PANTHER" id="PTHR43591:SF110">
    <property type="entry name" value="RHODANESE DOMAIN-CONTAINING PROTEIN"/>
    <property type="match status" value="1"/>
</dbReference>
<dbReference type="PANTHER" id="PTHR43591">
    <property type="entry name" value="METHYLTRANSFERASE"/>
    <property type="match status" value="1"/>
</dbReference>
<reference evidence="2 3" key="1">
    <citation type="submission" date="2014-01" db="EMBL/GenBank/DDBJ databases">
        <title>Genome sequencing of Thermotog hypogea.</title>
        <authorList>
            <person name="Zhang X."/>
            <person name="Alvare G."/>
            <person name="Fristensky B."/>
            <person name="Chen L."/>
            <person name="Suen T."/>
            <person name="Chen Q."/>
            <person name="Ma K."/>
        </authorList>
    </citation>
    <scope>NUCLEOTIDE SEQUENCE [LARGE SCALE GENOMIC DNA]</scope>
    <source>
        <strain evidence="2 3">DSM 11164</strain>
    </source>
</reference>
<dbReference type="RefSeq" id="WP_051368779.1">
    <property type="nucleotide sequence ID" value="NC_022795.1"/>
</dbReference>
<sequence>MSFFDPIANVYDLWYEKPLGRFVDEIETRVALEFFHPKPGTCVLDAGCGTGNFSIKLAKLGVKVVGIDISEEMLKIAKDKADKLGLDIEFKKMNVYSLEFPSDHFDGVFSMATFEFIHEPKRAFDEMMRVLKPSGYLLIGTINKDSPWGELYEQQAKQDPASVFRHASFKTQKDLEELDPKNLVRIAQCVFIPPNASEEQLNWEEEKRLSKTQRGGFIVALWRKPS</sequence>
<evidence type="ECO:0000259" key="1">
    <source>
        <dbReference type="Pfam" id="PF08241"/>
    </source>
</evidence>
<dbReference type="Pfam" id="PF08241">
    <property type="entry name" value="Methyltransf_11"/>
    <property type="match status" value="1"/>
</dbReference>
<evidence type="ECO:0000313" key="3">
    <source>
        <dbReference type="Proteomes" id="UP000077469"/>
    </source>
</evidence>
<dbReference type="SUPFAM" id="SSF53335">
    <property type="entry name" value="S-adenosyl-L-methionine-dependent methyltransferases"/>
    <property type="match status" value="1"/>
</dbReference>
<dbReference type="GO" id="GO:0008757">
    <property type="term" value="F:S-adenosylmethionine-dependent methyltransferase activity"/>
    <property type="evidence" value="ECO:0007669"/>
    <property type="project" value="InterPro"/>
</dbReference>
<keyword evidence="2" id="KW-0830">Ubiquinone</keyword>
<dbReference type="Gene3D" id="3.40.50.150">
    <property type="entry name" value="Vaccinia Virus protein VP39"/>
    <property type="match status" value="1"/>
</dbReference>
<organism evidence="2 3">
    <name type="scientific">Pseudothermotoga hypogea DSM 11164 = NBRC 106472</name>
    <dbReference type="NCBI Taxonomy" id="1123384"/>
    <lineage>
        <taxon>Bacteria</taxon>
        <taxon>Thermotogati</taxon>
        <taxon>Thermotogota</taxon>
        <taxon>Thermotogae</taxon>
        <taxon>Thermotogales</taxon>
        <taxon>Thermotogaceae</taxon>
        <taxon>Pseudothermotoga</taxon>
    </lineage>
</organism>
<protein>
    <submittedName>
        <fullName evidence="2">Ubiquinone biosynthesis protein UbiE</fullName>
    </submittedName>
</protein>
<dbReference type="InterPro" id="IPR013216">
    <property type="entry name" value="Methyltransf_11"/>
</dbReference>
<dbReference type="CDD" id="cd02440">
    <property type="entry name" value="AdoMet_MTases"/>
    <property type="match status" value="1"/>
</dbReference>
<feature type="domain" description="Methyltransferase type 11" evidence="1">
    <location>
        <begin position="44"/>
        <end position="139"/>
    </location>
</feature>
<dbReference type="OrthoDB" id="9772751at2"/>